<evidence type="ECO:0000256" key="2">
    <source>
        <dbReference type="ARBA" id="ARBA00005466"/>
    </source>
</evidence>
<keyword evidence="8" id="KW-1185">Reference proteome</keyword>
<gene>
    <name evidence="7" type="ORF">AURANDRAFT_67201</name>
</gene>
<comment type="cofactor">
    <cofactor evidence="1">
        <name>FAD</name>
        <dbReference type="ChEBI" id="CHEBI:57692"/>
    </cofactor>
</comment>
<dbReference type="InterPro" id="IPR050416">
    <property type="entry name" value="FAD-linked_Oxidoreductase"/>
</dbReference>
<evidence type="ECO:0000313" key="7">
    <source>
        <dbReference type="EMBL" id="EGB04467.1"/>
    </source>
</evidence>
<evidence type="ECO:0000256" key="4">
    <source>
        <dbReference type="ARBA" id="ARBA00022827"/>
    </source>
</evidence>
<sequence>MAGAALLLGAFVATVKRREAPALAVAPYVAADPLGEAPLGYATALGGALAGMVARTDAAFADTCVARNPARQGTPLAVAPVAGVDDVVAALAFARANRVRVTVFSTGHDYDGKSTGDDALTLDLSAMRWVDVDPAHKTARVGPATRWLEVFEAAAPHGLVPVSGYDSSVGVSGFLMGGGHGALSRARGLGCDQVLGVTLVTADGAIRSLSAASEGLDGELFWALRGGGGGTFGVVTEWLLRLHDAPRDVVQVTGVVGFKEKEAEVRRALTGAIHNASWWRALDRGWSGWPSLSRYVRPDGTVGGVFQPLFIYSGDDADPLAAGTPMRDMLDLFPSDLLNVTRLPSLLAFEEHLGSIRNGEGVRQAIGNIFASAADLNDGGGERLTDFVVGEIKRTDAAAMAADYNVWYNTVLGGAVAEQPPTAVSPGFRESVIELGPNVHWFDAADDAPNTAFGAQFSRELNAFGSTSYFNEWSAPDALDDVFADWRTRFFGPHYDRLLAAKRAADPCGVFWVHHGVGSDVRAYDARNGCAY</sequence>
<dbReference type="GO" id="GO:0016491">
    <property type="term" value="F:oxidoreductase activity"/>
    <property type="evidence" value="ECO:0007669"/>
    <property type="project" value="UniProtKB-KW"/>
</dbReference>
<dbReference type="InterPro" id="IPR016166">
    <property type="entry name" value="FAD-bd_PCMH"/>
</dbReference>
<keyword evidence="3" id="KW-0285">Flavoprotein</keyword>
<dbReference type="Pfam" id="PF08031">
    <property type="entry name" value="BBE"/>
    <property type="match status" value="1"/>
</dbReference>
<keyword evidence="4" id="KW-0274">FAD</keyword>
<dbReference type="Proteomes" id="UP000002729">
    <property type="component" value="Unassembled WGS sequence"/>
</dbReference>
<dbReference type="OrthoDB" id="415825at2759"/>
<dbReference type="Gene3D" id="3.30.465.10">
    <property type="match status" value="1"/>
</dbReference>
<evidence type="ECO:0000313" key="8">
    <source>
        <dbReference type="Proteomes" id="UP000002729"/>
    </source>
</evidence>
<dbReference type="InParanoid" id="F0YKE3"/>
<dbReference type="GO" id="GO:0071949">
    <property type="term" value="F:FAD binding"/>
    <property type="evidence" value="ECO:0007669"/>
    <property type="project" value="InterPro"/>
</dbReference>
<keyword evidence="5" id="KW-0560">Oxidoreductase</keyword>
<protein>
    <recommendedName>
        <fullName evidence="6">FAD-binding PCMH-type domain-containing protein</fullName>
    </recommendedName>
</protein>
<dbReference type="SUPFAM" id="SSF56176">
    <property type="entry name" value="FAD-binding/transporter-associated domain-like"/>
    <property type="match status" value="1"/>
</dbReference>
<dbReference type="InterPro" id="IPR012951">
    <property type="entry name" value="BBE"/>
</dbReference>
<dbReference type="KEGG" id="aaf:AURANDRAFT_67201"/>
<dbReference type="Pfam" id="PF01565">
    <property type="entry name" value="FAD_binding_4"/>
    <property type="match status" value="1"/>
</dbReference>
<dbReference type="PANTHER" id="PTHR42973:SF39">
    <property type="entry name" value="FAD-BINDING PCMH-TYPE DOMAIN-CONTAINING PROTEIN"/>
    <property type="match status" value="1"/>
</dbReference>
<proteinExistence type="inferred from homology"/>
<dbReference type="PROSITE" id="PS00862">
    <property type="entry name" value="OX2_COVAL_FAD"/>
    <property type="match status" value="1"/>
</dbReference>
<dbReference type="InterPro" id="IPR016169">
    <property type="entry name" value="FAD-bd_PCMH_sub2"/>
</dbReference>
<evidence type="ECO:0000256" key="3">
    <source>
        <dbReference type="ARBA" id="ARBA00022630"/>
    </source>
</evidence>
<reference evidence="7 8" key="1">
    <citation type="journal article" date="2011" name="Proc. Natl. Acad. Sci. U.S.A.">
        <title>Niche of harmful alga Aureococcus anophagefferens revealed through ecogenomics.</title>
        <authorList>
            <person name="Gobler C.J."/>
            <person name="Berry D.L."/>
            <person name="Dyhrman S.T."/>
            <person name="Wilhelm S.W."/>
            <person name="Salamov A."/>
            <person name="Lobanov A.V."/>
            <person name="Zhang Y."/>
            <person name="Collier J.L."/>
            <person name="Wurch L.L."/>
            <person name="Kustka A.B."/>
            <person name="Dill B.D."/>
            <person name="Shah M."/>
            <person name="VerBerkmoes N.C."/>
            <person name="Kuo A."/>
            <person name="Terry A."/>
            <person name="Pangilinan J."/>
            <person name="Lindquist E.A."/>
            <person name="Lucas S."/>
            <person name="Paulsen I.T."/>
            <person name="Hattenrath-Lehmann T.K."/>
            <person name="Talmage S.C."/>
            <person name="Walker E.A."/>
            <person name="Koch F."/>
            <person name="Burson A.M."/>
            <person name="Marcoval M.A."/>
            <person name="Tang Y.Z."/>
            <person name="Lecleir G.R."/>
            <person name="Coyne K.J."/>
            <person name="Berg G.M."/>
            <person name="Bertrand E.M."/>
            <person name="Saito M.A."/>
            <person name="Gladyshev V.N."/>
            <person name="Grigoriev I.V."/>
        </authorList>
    </citation>
    <scope>NUCLEOTIDE SEQUENCE [LARGE SCALE GENOMIC DNA]</scope>
    <source>
        <strain evidence="8">CCMP 1984</strain>
    </source>
</reference>
<evidence type="ECO:0000259" key="6">
    <source>
        <dbReference type="PROSITE" id="PS51387"/>
    </source>
</evidence>
<dbReference type="OMA" id="VNRYQFG"/>
<dbReference type="InterPro" id="IPR036318">
    <property type="entry name" value="FAD-bd_PCMH-like_sf"/>
</dbReference>
<dbReference type="Gene3D" id="3.40.462.20">
    <property type="match status" value="1"/>
</dbReference>
<feature type="domain" description="FAD-binding PCMH-type" evidence="6">
    <location>
        <begin position="71"/>
        <end position="245"/>
    </location>
</feature>
<dbReference type="PANTHER" id="PTHR42973">
    <property type="entry name" value="BINDING OXIDOREDUCTASE, PUTATIVE (AFU_ORTHOLOGUE AFUA_1G17690)-RELATED"/>
    <property type="match status" value="1"/>
</dbReference>
<dbReference type="InterPro" id="IPR006093">
    <property type="entry name" value="Oxy_OxRdtase_FAD_BS"/>
</dbReference>
<dbReference type="EMBL" id="GL833151">
    <property type="protein sequence ID" value="EGB04467.1"/>
    <property type="molecule type" value="Genomic_DNA"/>
</dbReference>
<evidence type="ECO:0000256" key="5">
    <source>
        <dbReference type="ARBA" id="ARBA00023002"/>
    </source>
</evidence>
<dbReference type="eggNOG" id="ENOG502S43K">
    <property type="taxonomic scope" value="Eukaryota"/>
</dbReference>
<comment type="similarity">
    <text evidence="2">Belongs to the oxygen-dependent FAD-linked oxidoreductase family.</text>
</comment>
<dbReference type="GeneID" id="20226119"/>
<name>F0YKE3_AURAN</name>
<accession>F0YKE3</accession>
<organism evidence="8">
    <name type="scientific">Aureococcus anophagefferens</name>
    <name type="common">Harmful bloom alga</name>
    <dbReference type="NCBI Taxonomy" id="44056"/>
    <lineage>
        <taxon>Eukaryota</taxon>
        <taxon>Sar</taxon>
        <taxon>Stramenopiles</taxon>
        <taxon>Ochrophyta</taxon>
        <taxon>Pelagophyceae</taxon>
        <taxon>Pelagomonadales</taxon>
        <taxon>Pelagomonadaceae</taxon>
        <taxon>Aureococcus</taxon>
    </lineage>
</organism>
<dbReference type="PROSITE" id="PS51387">
    <property type="entry name" value="FAD_PCMH"/>
    <property type="match status" value="1"/>
</dbReference>
<dbReference type="RefSeq" id="XP_009040854.1">
    <property type="nucleotide sequence ID" value="XM_009042606.1"/>
</dbReference>
<dbReference type="InterPro" id="IPR006094">
    <property type="entry name" value="Oxid_FAD_bind_N"/>
</dbReference>
<dbReference type="AlphaFoldDB" id="F0YKE3"/>
<evidence type="ECO:0000256" key="1">
    <source>
        <dbReference type="ARBA" id="ARBA00001974"/>
    </source>
</evidence>